<evidence type="ECO:0000256" key="1">
    <source>
        <dbReference type="ARBA" id="ARBA00004651"/>
    </source>
</evidence>
<dbReference type="Pfam" id="PF00122">
    <property type="entry name" value="E1-E2_ATPase"/>
    <property type="match status" value="1"/>
</dbReference>
<dbReference type="RefSeq" id="WP_246058878.1">
    <property type="nucleotide sequence ID" value="NZ_VIAE01000008.1"/>
</dbReference>
<keyword evidence="9 11" id="KW-1133">Transmembrane helix</keyword>
<protein>
    <submittedName>
        <fullName evidence="13">P-type ATPase</fullName>
    </submittedName>
</protein>
<proteinExistence type="inferred from homology"/>
<dbReference type="GO" id="GO:0016887">
    <property type="term" value="F:ATP hydrolysis activity"/>
    <property type="evidence" value="ECO:0007669"/>
    <property type="project" value="InterPro"/>
</dbReference>
<evidence type="ECO:0000313" key="14">
    <source>
        <dbReference type="Proteomes" id="UP000320078"/>
    </source>
</evidence>
<feature type="transmembrane region" description="Helical" evidence="11">
    <location>
        <begin position="271"/>
        <end position="292"/>
    </location>
</feature>
<dbReference type="InterPro" id="IPR023298">
    <property type="entry name" value="ATPase_P-typ_TM_dom_sf"/>
</dbReference>
<dbReference type="InterPro" id="IPR036412">
    <property type="entry name" value="HAD-like_sf"/>
</dbReference>
<feature type="transmembrane region" description="Helical" evidence="11">
    <location>
        <begin position="64"/>
        <end position="84"/>
    </location>
</feature>
<evidence type="ECO:0000259" key="12">
    <source>
        <dbReference type="Pfam" id="PF00122"/>
    </source>
</evidence>
<dbReference type="PANTHER" id="PTHR43079">
    <property type="entry name" value="PROBABLE CADMIUM/ZINC-TRANSPORTING ATPASE HMA1"/>
    <property type="match status" value="1"/>
</dbReference>
<comment type="similarity">
    <text evidence="2 11">Belongs to the cation transport ATPase (P-type) (TC 3.A.3) family. Type IB subfamily.</text>
</comment>
<evidence type="ECO:0000313" key="13">
    <source>
        <dbReference type="EMBL" id="TVY12161.1"/>
    </source>
</evidence>
<dbReference type="InterPro" id="IPR059000">
    <property type="entry name" value="ATPase_P-type_domA"/>
</dbReference>
<dbReference type="InterPro" id="IPR051949">
    <property type="entry name" value="Cation_Transport_ATPase"/>
</dbReference>
<keyword evidence="14" id="KW-1185">Reference proteome</keyword>
<comment type="caution">
    <text evidence="13">The sequence shown here is derived from an EMBL/GenBank/DDBJ whole genome shotgun (WGS) entry which is preliminary data.</text>
</comment>
<dbReference type="PANTHER" id="PTHR43079:SF1">
    <property type="entry name" value="CADMIUM_ZINC-TRANSPORTING ATPASE HMA1, CHLOROPLASTIC-RELATED"/>
    <property type="match status" value="1"/>
</dbReference>
<dbReference type="SFLD" id="SFLDG00002">
    <property type="entry name" value="C1.7:_P-type_atpase_like"/>
    <property type="match status" value="1"/>
</dbReference>
<keyword evidence="10 11" id="KW-0472">Membrane</keyword>
<dbReference type="SFLD" id="SFLDF00027">
    <property type="entry name" value="p-type_atpase"/>
    <property type="match status" value="1"/>
</dbReference>
<keyword evidence="8" id="KW-1278">Translocase</keyword>
<evidence type="ECO:0000256" key="9">
    <source>
        <dbReference type="ARBA" id="ARBA00022989"/>
    </source>
</evidence>
<evidence type="ECO:0000256" key="5">
    <source>
        <dbReference type="ARBA" id="ARBA00022741"/>
    </source>
</evidence>
<dbReference type="AlphaFoldDB" id="A0A559KJ52"/>
<dbReference type="GO" id="GO:0046872">
    <property type="term" value="F:metal ion binding"/>
    <property type="evidence" value="ECO:0007669"/>
    <property type="project" value="UniProtKB-KW"/>
</dbReference>
<gene>
    <name evidence="13" type="ORF">MDPP_001558</name>
</gene>
<dbReference type="PROSITE" id="PS00154">
    <property type="entry name" value="ATPASE_E1_E2"/>
    <property type="match status" value="1"/>
</dbReference>
<dbReference type="InterPro" id="IPR027256">
    <property type="entry name" value="P-typ_ATPase_IB"/>
</dbReference>
<name>A0A559KJ52_9MOLU</name>
<dbReference type="NCBIfam" id="TIGR01494">
    <property type="entry name" value="ATPase_P-type"/>
    <property type="match status" value="1"/>
</dbReference>
<dbReference type="Pfam" id="PF00702">
    <property type="entry name" value="Hydrolase"/>
    <property type="match status" value="1"/>
</dbReference>
<keyword evidence="5 11" id="KW-0547">Nucleotide-binding</keyword>
<feature type="domain" description="P-type ATPase A" evidence="12">
    <location>
        <begin position="151"/>
        <end position="252"/>
    </location>
</feature>
<keyword evidence="4 11" id="KW-0479">Metal-binding</keyword>
<feature type="transmembrane region" description="Helical" evidence="11">
    <location>
        <begin position="621"/>
        <end position="641"/>
    </location>
</feature>
<dbReference type="InterPro" id="IPR044492">
    <property type="entry name" value="P_typ_ATPase_HD_dom"/>
</dbReference>
<keyword evidence="3 11" id="KW-0812">Transmembrane</keyword>
<dbReference type="NCBIfam" id="TIGR01525">
    <property type="entry name" value="ATPase-IB_hvy"/>
    <property type="match status" value="1"/>
</dbReference>
<reference evidence="13 14" key="1">
    <citation type="submission" date="2019-06" db="EMBL/GenBank/DDBJ databases">
        <title>Draft Genome Sequence of Candidatus Phytoplasma pini-Related Strain MDPP: A Resource for Comparative Genomics of Gymnosperm-infecting Phytoplasmas.</title>
        <authorList>
            <person name="Cai W."/>
            <person name="Costanzo S."/>
            <person name="Shao J."/>
            <person name="Zhao Y."/>
            <person name="Davis R."/>
        </authorList>
    </citation>
    <scope>NUCLEOTIDE SEQUENCE [LARGE SCALE GENOMIC DNA]</scope>
    <source>
        <strain evidence="13 14">MDPP</strain>
    </source>
</reference>
<dbReference type="FunFam" id="2.70.150.10:FF:000002">
    <property type="entry name" value="Copper-transporting ATPase 1, putative"/>
    <property type="match status" value="1"/>
</dbReference>
<dbReference type="GO" id="GO:0005886">
    <property type="term" value="C:plasma membrane"/>
    <property type="evidence" value="ECO:0007669"/>
    <property type="project" value="UniProtKB-SubCell"/>
</dbReference>
<keyword evidence="7" id="KW-0460">Magnesium</keyword>
<evidence type="ECO:0000256" key="8">
    <source>
        <dbReference type="ARBA" id="ARBA00022967"/>
    </source>
</evidence>
<dbReference type="Gene3D" id="3.40.1110.10">
    <property type="entry name" value="Calcium-transporting ATPase, cytoplasmic domain N"/>
    <property type="match status" value="1"/>
</dbReference>
<dbReference type="InterPro" id="IPR001757">
    <property type="entry name" value="P_typ_ATPase"/>
</dbReference>
<sequence length="708" mass="80646">MISNFYSKIKNKILKLIYLTNEKIKKCDKHILFFLIGVLFTLFFYVPLTFFNKEELSGLKIFKFILTLIILFLIGYHVILEGLVKTYQETRKNKKFTPNVHILMFLGALGSLYLKNPTESIILIFIFSLADLLEEKIENTSQKEIKKLLTMVPTKARLLKENGDFELVDVTSLKIGDEVLVLNGDKIPSDGIVISGNSSIDESSITGESVPLDKKVGDKVFGSNINLDNKLVVRITTTNDETVFYKIIKLTEKIKDNISKKTTFIKKIEPLYIKIIISIVLFILCVGVFNIISGKLLGKLLFQKCSFEDLFSKSMIFLTVASPCALVVSDIPATFSAVSNLAKKGILLKNGKTLGILSKTKAMVFDKTGTLTKGKMNVKEIFFNPEIEENNKYKYLNILFQMEQSSNHPLAFALQKYLKKNFVFEKILGLELSNCLGIGITAFDSRGNQYQVIKSSNYKEVSDEIHKKTQEFLNDNCTVVYFIHNNQVIMIISFFDFIREEALEMIDYLKYKKIKPILLTGDNFQTAKNVASILGISYFVADCFPETKVIYMKKIKKKYGFVTMVGDGINDAPVLANSDVSITLQEGTDIAIDIADIVLMKNDLRKIIYVHKFSSHLNKIVYQNIIFSICVILLLTIKNFININENNMSLTSAVSFHETSTILVILNSLSLLHYRFYYNLILKIIMFCFIIFSLVNPIYFFLNLNIFI</sequence>
<dbReference type="Proteomes" id="UP000320078">
    <property type="component" value="Unassembled WGS sequence"/>
</dbReference>
<dbReference type="EMBL" id="VIAE01000008">
    <property type="protein sequence ID" value="TVY12161.1"/>
    <property type="molecule type" value="Genomic_DNA"/>
</dbReference>
<dbReference type="Gene3D" id="3.40.50.1000">
    <property type="entry name" value="HAD superfamily/HAD-like"/>
    <property type="match status" value="1"/>
</dbReference>
<comment type="subcellular location">
    <subcellularLocation>
        <location evidence="1">Cell membrane</location>
        <topology evidence="1">Multi-pass membrane protein</topology>
    </subcellularLocation>
</comment>
<dbReference type="GO" id="GO:0019829">
    <property type="term" value="F:ATPase-coupled monoatomic cation transmembrane transporter activity"/>
    <property type="evidence" value="ECO:0007669"/>
    <property type="project" value="InterPro"/>
</dbReference>
<evidence type="ECO:0000256" key="11">
    <source>
        <dbReference type="RuleBase" id="RU362081"/>
    </source>
</evidence>
<feature type="transmembrane region" description="Helical" evidence="11">
    <location>
        <begin position="684"/>
        <end position="702"/>
    </location>
</feature>
<evidence type="ECO:0000256" key="2">
    <source>
        <dbReference type="ARBA" id="ARBA00006024"/>
    </source>
</evidence>
<dbReference type="Gene3D" id="2.70.150.10">
    <property type="entry name" value="Calcium-transporting ATPase, cytoplasmic transduction domain A"/>
    <property type="match status" value="1"/>
</dbReference>
<accession>A0A559KJ52</accession>
<feature type="transmembrane region" description="Helical" evidence="11">
    <location>
        <begin position="31"/>
        <end position="52"/>
    </location>
</feature>
<dbReference type="GO" id="GO:0005524">
    <property type="term" value="F:ATP binding"/>
    <property type="evidence" value="ECO:0007669"/>
    <property type="project" value="UniProtKB-UniRule"/>
</dbReference>
<dbReference type="SUPFAM" id="SSF56784">
    <property type="entry name" value="HAD-like"/>
    <property type="match status" value="1"/>
</dbReference>
<evidence type="ECO:0000256" key="7">
    <source>
        <dbReference type="ARBA" id="ARBA00022842"/>
    </source>
</evidence>
<evidence type="ECO:0000256" key="4">
    <source>
        <dbReference type="ARBA" id="ARBA00022723"/>
    </source>
</evidence>
<dbReference type="PRINTS" id="PR00119">
    <property type="entry name" value="CATATPASE"/>
</dbReference>
<keyword evidence="11" id="KW-1003">Cell membrane</keyword>
<dbReference type="SUPFAM" id="SSF81665">
    <property type="entry name" value="Calcium ATPase, transmembrane domain M"/>
    <property type="match status" value="1"/>
</dbReference>
<evidence type="ECO:0000256" key="6">
    <source>
        <dbReference type="ARBA" id="ARBA00022840"/>
    </source>
</evidence>
<evidence type="ECO:0000256" key="10">
    <source>
        <dbReference type="ARBA" id="ARBA00023136"/>
    </source>
</evidence>
<dbReference type="SFLD" id="SFLDS00003">
    <property type="entry name" value="Haloacid_Dehalogenase"/>
    <property type="match status" value="1"/>
</dbReference>
<dbReference type="InterPro" id="IPR023214">
    <property type="entry name" value="HAD_sf"/>
</dbReference>
<organism evidence="13 14">
    <name type="scientific">Candidatus Phytoplasma pini</name>
    <dbReference type="NCBI Taxonomy" id="267362"/>
    <lineage>
        <taxon>Bacteria</taxon>
        <taxon>Bacillati</taxon>
        <taxon>Mycoplasmatota</taxon>
        <taxon>Mollicutes</taxon>
        <taxon>Acholeplasmatales</taxon>
        <taxon>Acholeplasmataceae</taxon>
        <taxon>Candidatus Phytoplasma</taxon>
    </lineage>
</organism>
<keyword evidence="6 11" id="KW-0067">ATP-binding</keyword>
<dbReference type="SUPFAM" id="SSF81653">
    <property type="entry name" value="Calcium ATPase, transduction domain A"/>
    <property type="match status" value="1"/>
</dbReference>
<dbReference type="InterPro" id="IPR023299">
    <property type="entry name" value="ATPase_P-typ_cyto_dom_N"/>
</dbReference>
<dbReference type="InterPro" id="IPR008250">
    <property type="entry name" value="ATPase_P-typ_transduc_dom_A_sf"/>
</dbReference>
<dbReference type="InterPro" id="IPR018303">
    <property type="entry name" value="ATPase_P-typ_P_site"/>
</dbReference>
<evidence type="ECO:0000256" key="3">
    <source>
        <dbReference type="ARBA" id="ARBA00022692"/>
    </source>
</evidence>